<name>A0A5C4L8Z7_9HYPH</name>
<keyword evidence="2" id="KW-1185">Reference proteome</keyword>
<dbReference type="EMBL" id="VDDA01000040">
    <property type="protein sequence ID" value="TNC07163.1"/>
    <property type="molecule type" value="Genomic_DNA"/>
</dbReference>
<dbReference type="AlphaFoldDB" id="A0A5C4L8Z7"/>
<evidence type="ECO:0000313" key="2">
    <source>
        <dbReference type="Proteomes" id="UP000305267"/>
    </source>
</evidence>
<comment type="caution">
    <text evidence="1">The sequence shown here is derived from an EMBL/GenBank/DDBJ whole genome shotgun (WGS) entry which is preliminary data.</text>
</comment>
<sequence>MVGCQVLERRRPAAAEVVARLRVPFGDVGVVPAAALAGKAAKDTGPRPMAAVGTGTNDRSWADASLARLGGVIED</sequence>
<organism evidence="1 2">
    <name type="scientific">Methylobacterium terricola</name>
    <dbReference type="NCBI Taxonomy" id="2583531"/>
    <lineage>
        <taxon>Bacteria</taxon>
        <taxon>Pseudomonadati</taxon>
        <taxon>Pseudomonadota</taxon>
        <taxon>Alphaproteobacteria</taxon>
        <taxon>Hyphomicrobiales</taxon>
        <taxon>Methylobacteriaceae</taxon>
        <taxon>Methylobacterium</taxon>
    </lineage>
</organism>
<accession>A0A5C4L8Z7</accession>
<dbReference type="Proteomes" id="UP000305267">
    <property type="component" value="Unassembled WGS sequence"/>
</dbReference>
<proteinExistence type="predicted"/>
<gene>
    <name evidence="1" type="ORF">FF100_33210</name>
</gene>
<reference evidence="1 2" key="1">
    <citation type="submission" date="2019-06" db="EMBL/GenBank/DDBJ databases">
        <title>Genome of Methylobacterium sp. 17Sr1-39.</title>
        <authorList>
            <person name="Seo T."/>
        </authorList>
    </citation>
    <scope>NUCLEOTIDE SEQUENCE [LARGE SCALE GENOMIC DNA]</scope>
    <source>
        <strain evidence="1 2">17Sr1-39</strain>
    </source>
</reference>
<evidence type="ECO:0000313" key="1">
    <source>
        <dbReference type="EMBL" id="TNC07163.1"/>
    </source>
</evidence>
<protein>
    <submittedName>
        <fullName evidence="1">Uncharacterized protein</fullName>
    </submittedName>
</protein>
<dbReference type="RefSeq" id="WP_139040296.1">
    <property type="nucleotide sequence ID" value="NZ_VDDA01000040.1"/>
</dbReference>